<dbReference type="GO" id="GO:0006364">
    <property type="term" value="P:rRNA processing"/>
    <property type="evidence" value="ECO:0007669"/>
    <property type="project" value="UniProtKB-KW"/>
</dbReference>
<evidence type="ECO:0000256" key="2">
    <source>
        <dbReference type="ARBA" id="ARBA00022517"/>
    </source>
</evidence>
<feature type="region of interest" description="Disordered" evidence="7">
    <location>
        <begin position="228"/>
        <end position="375"/>
    </location>
</feature>
<dbReference type="OrthoDB" id="25675at2759"/>
<dbReference type="Proteomes" id="UP000245783">
    <property type="component" value="Unassembled WGS sequence"/>
</dbReference>
<keyword evidence="4" id="KW-0539">Nucleus</keyword>
<feature type="compositionally biased region" description="Basic residues" evidence="7">
    <location>
        <begin position="348"/>
        <end position="357"/>
    </location>
</feature>
<dbReference type="GO" id="GO:0032040">
    <property type="term" value="C:small-subunit processome"/>
    <property type="evidence" value="ECO:0007669"/>
    <property type="project" value="InterPro"/>
</dbReference>
<dbReference type="SUPFAM" id="SSF88723">
    <property type="entry name" value="PIN domain-like"/>
    <property type="match status" value="1"/>
</dbReference>
<gene>
    <name evidence="9" type="ORF">IE81DRAFT_349212</name>
</gene>
<dbReference type="Gene3D" id="3.40.50.1010">
    <property type="entry name" value="5'-nuclease"/>
    <property type="match status" value="1"/>
</dbReference>
<comment type="subcellular location">
    <subcellularLocation>
        <location evidence="1">Nucleus</location>
        <location evidence="1">Nucleolus</location>
    </subcellularLocation>
</comment>
<dbReference type="InterPro" id="IPR029060">
    <property type="entry name" value="PIN-like_dom_sf"/>
</dbReference>
<keyword evidence="2" id="KW-0690">Ribosome biogenesis</keyword>
<sequence length="375" mass="40086">MRQKRAKQTRKCLSLYLRHFNFRLPLQLLLDSDLILALAKQNISAEALPLRLADALQVHAVAALGSKARVKAKLAQAQAHGQQADSGSSHSSSSRSTAAPSQVKLLISQCCIEELYKLDKDEALHRRAVKLAKSCERRLCGHKEVHLSSQDCIKSCIGATNKHRYVLCSNSFALRQYVRQQIAGVPCLHTNPTGVLVMEPTSTQTMHRVRQLEACKLSTDAHEASLLGAAAQSHSGTSSPHIISSSSIHQPGASSADADAGASGSGNSRPSSDSNHLLSASSDMKKRKKAKEPNPLSVKKRKVRLIDGDGPKRLAAAHGSTTSQKEESSSKAADAKRMQSLASGRSGAARRKRRKRGAGGAMMADAPATEGQGSD</sequence>
<feature type="compositionally biased region" description="Basic and acidic residues" evidence="7">
    <location>
        <begin position="324"/>
        <end position="337"/>
    </location>
</feature>
<dbReference type="InterPro" id="IPR006984">
    <property type="entry name" value="Fcf1/UTP23"/>
</dbReference>
<keyword evidence="10" id="KW-1185">Reference proteome</keyword>
<evidence type="ECO:0000313" key="10">
    <source>
        <dbReference type="Proteomes" id="UP000245783"/>
    </source>
</evidence>
<dbReference type="FunCoup" id="A0A316VTC3">
    <property type="interactions" value="585"/>
</dbReference>
<dbReference type="Pfam" id="PF24779">
    <property type="entry name" value="UTP23_sensor"/>
    <property type="match status" value="1"/>
</dbReference>
<keyword evidence="3" id="KW-0698">rRNA processing</keyword>
<feature type="domain" description="UTP23 sensor motif region" evidence="8">
    <location>
        <begin position="285"/>
        <end position="302"/>
    </location>
</feature>
<evidence type="ECO:0000256" key="3">
    <source>
        <dbReference type="ARBA" id="ARBA00022552"/>
    </source>
</evidence>
<protein>
    <recommendedName>
        <fullName evidence="8">UTP23 sensor motif region domain-containing protein</fullName>
    </recommendedName>
</protein>
<comment type="similarity">
    <text evidence="6">Belongs to the UTP23/FCF1 family. UTP23 subfamily.</text>
</comment>
<evidence type="ECO:0000256" key="4">
    <source>
        <dbReference type="ARBA" id="ARBA00023242"/>
    </source>
</evidence>
<name>A0A316VTC3_9BASI</name>
<reference evidence="9 10" key="1">
    <citation type="journal article" date="2018" name="Mol. Biol. Evol.">
        <title>Broad Genomic Sampling Reveals a Smut Pathogenic Ancestry of the Fungal Clade Ustilaginomycotina.</title>
        <authorList>
            <person name="Kijpornyongpan T."/>
            <person name="Mondo S.J."/>
            <person name="Barry K."/>
            <person name="Sandor L."/>
            <person name="Lee J."/>
            <person name="Lipzen A."/>
            <person name="Pangilinan J."/>
            <person name="LaButti K."/>
            <person name="Hainaut M."/>
            <person name="Henrissat B."/>
            <person name="Grigoriev I.V."/>
            <person name="Spatafora J.W."/>
            <person name="Aime M.C."/>
        </authorList>
    </citation>
    <scope>NUCLEOTIDE SEQUENCE [LARGE SCALE GENOMIC DNA]</scope>
    <source>
        <strain evidence="9 10">MCA 4658</strain>
    </source>
</reference>
<evidence type="ECO:0000256" key="5">
    <source>
        <dbReference type="ARBA" id="ARBA00037300"/>
    </source>
</evidence>
<dbReference type="AlphaFoldDB" id="A0A316VTC3"/>
<dbReference type="RefSeq" id="XP_025367634.1">
    <property type="nucleotide sequence ID" value="XM_025516362.1"/>
</dbReference>
<dbReference type="PANTHER" id="PTHR12416">
    <property type="entry name" value="RRNA-PROCESSING PROTEIN UTP23 HOMOLOG"/>
    <property type="match status" value="1"/>
</dbReference>
<dbReference type="GeneID" id="37038232"/>
<dbReference type="InterPro" id="IPR057776">
    <property type="entry name" value="UTP23_sensor"/>
</dbReference>
<evidence type="ECO:0000313" key="9">
    <source>
        <dbReference type="EMBL" id="PWN40474.1"/>
    </source>
</evidence>
<accession>A0A316VTC3</accession>
<dbReference type="STRING" id="1522189.A0A316VTC3"/>
<feature type="compositionally biased region" description="Low complexity" evidence="7">
    <location>
        <begin position="233"/>
        <end position="282"/>
    </location>
</feature>
<organism evidence="9 10">
    <name type="scientific">Ceraceosorus guamensis</name>
    <dbReference type="NCBI Taxonomy" id="1522189"/>
    <lineage>
        <taxon>Eukaryota</taxon>
        <taxon>Fungi</taxon>
        <taxon>Dikarya</taxon>
        <taxon>Basidiomycota</taxon>
        <taxon>Ustilaginomycotina</taxon>
        <taxon>Exobasidiomycetes</taxon>
        <taxon>Ceraceosorales</taxon>
        <taxon>Ceraceosoraceae</taxon>
        <taxon>Ceraceosorus</taxon>
    </lineage>
</organism>
<dbReference type="InParanoid" id="A0A316VTC3"/>
<evidence type="ECO:0000256" key="6">
    <source>
        <dbReference type="ARBA" id="ARBA00038503"/>
    </source>
</evidence>
<dbReference type="EMBL" id="KZ819416">
    <property type="protein sequence ID" value="PWN40474.1"/>
    <property type="molecule type" value="Genomic_DNA"/>
</dbReference>
<evidence type="ECO:0000256" key="7">
    <source>
        <dbReference type="SAM" id="MobiDB-lite"/>
    </source>
</evidence>
<evidence type="ECO:0000256" key="1">
    <source>
        <dbReference type="ARBA" id="ARBA00004604"/>
    </source>
</evidence>
<comment type="function">
    <text evidence="5">Involved in rRNA-processing and ribosome biogenesis.</text>
</comment>
<dbReference type="Pfam" id="PF04900">
    <property type="entry name" value="Fcf1"/>
    <property type="match status" value="1"/>
</dbReference>
<proteinExistence type="inferred from homology"/>
<evidence type="ECO:0000259" key="8">
    <source>
        <dbReference type="Pfam" id="PF24779"/>
    </source>
</evidence>